<gene>
    <name evidence="4" type="ORF">AGR7C_Lc140013</name>
</gene>
<feature type="domain" description="4-oxalocrotonate tautomerase-like" evidence="3">
    <location>
        <begin position="2"/>
        <end position="60"/>
    </location>
</feature>
<dbReference type="EC" id="5.3.2.-" evidence="4"/>
<dbReference type="PANTHER" id="PTHR35530">
    <property type="entry name" value="TAUTOMERASE-RELATED"/>
    <property type="match status" value="1"/>
</dbReference>
<dbReference type="Gene3D" id="3.30.429.10">
    <property type="entry name" value="Macrophage Migration Inhibitory Factor"/>
    <property type="match status" value="1"/>
</dbReference>
<dbReference type="SUPFAM" id="SSF55331">
    <property type="entry name" value="Tautomerase/MIF"/>
    <property type="match status" value="1"/>
</dbReference>
<keyword evidence="2 4" id="KW-0413">Isomerase</keyword>
<dbReference type="PANTHER" id="PTHR35530:SF1">
    <property type="entry name" value="2-HYDROXYMUCONATE TAUTOMERASE"/>
    <property type="match status" value="1"/>
</dbReference>
<accession>A0A1S7R8B0</accession>
<proteinExistence type="inferred from homology"/>
<reference evidence="4 5" key="1">
    <citation type="submission" date="2016-01" db="EMBL/GenBank/DDBJ databases">
        <authorList>
            <person name="Oliw E.H."/>
        </authorList>
    </citation>
    <scope>NUCLEOTIDE SEQUENCE [LARGE SCALE GENOMIC DNA]</scope>
    <source>
        <strain evidence="4 5">Zutra 3-1</strain>
    </source>
</reference>
<dbReference type="NCBIfam" id="NF002571">
    <property type="entry name" value="PRK02220.1"/>
    <property type="match status" value="1"/>
</dbReference>
<evidence type="ECO:0000256" key="1">
    <source>
        <dbReference type="ARBA" id="ARBA00006723"/>
    </source>
</evidence>
<evidence type="ECO:0000313" key="5">
    <source>
        <dbReference type="Proteomes" id="UP000191987"/>
    </source>
</evidence>
<dbReference type="AlphaFoldDB" id="A0A1S7R8B0"/>
<dbReference type="Proteomes" id="UP000191987">
    <property type="component" value="Unassembled WGS sequence"/>
</dbReference>
<evidence type="ECO:0000313" key="4">
    <source>
        <dbReference type="EMBL" id="CUX48568.1"/>
    </source>
</evidence>
<evidence type="ECO:0000259" key="3">
    <source>
        <dbReference type="Pfam" id="PF01361"/>
    </source>
</evidence>
<name>A0A1S7R8B0_9HYPH</name>
<dbReference type="RefSeq" id="WP_003522982.1">
    <property type="nucleotide sequence ID" value="NZ_LT009749.1"/>
</dbReference>
<protein>
    <submittedName>
        <fullName evidence="4">Putative enzyme</fullName>
        <ecNumber evidence="4">5.3.2.-</ecNumber>
    </submittedName>
</protein>
<evidence type="ECO:0000256" key="2">
    <source>
        <dbReference type="ARBA" id="ARBA00023235"/>
    </source>
</evidence>
<sequence>MPWITIDLSEGRTVEQKQNTAKAVTDAIVEHCGCAPETVSIVFNDVSAENWAFGGTLLSQRDKAK</sequence>
<dbReference type="EMBL" id="FBWG01000032">
    <property type="protein sequence ID" value="CUX48568.1"/>
    <property type="molecule type" value="Genomic_DNA"/>
</dbReference>
<dbReference type="GO" id="GO:0016853">
    <property type="term" value="F:isomerase activity"/>
    <property type="evidence" value="ECO:0007669"/>
    <property type="project" value="UniProtKB-KW"/>
</dbReference>
<dbReference type="Pfam" id="PF01361">
    <property type="entry name" value="Tautomerase"/>
    <property type="match status" value="1"/>
</dbReference>
<organism evidence="4 5">
    <name type="scientific">Agrobacterium deltaense Zutra 3/1</name>
    <dbReference type="NCBI Taxonomy" id="1183427"/>
    <lineage>
        <taxon>Bacteria</taxon>
        <taxon>Pseudomonadati</taxon>
        <taxon>Pseudomonadota</taxon>
        <taxon>Alphaproteobacteria</taxon>
        <taxon>Hyphomicrobiales</taxon>
        <taxon>Rhizobiaceae</taxon>
        <taxon>Rhizobium/Agrobacterium group</taxon>
        <taxon>Agrobacterium</taxon>
    </lineage>
</organism>
<comment type="similarity">
    <text evidence="1">Belongs to the 4-oxalocrotonate tautomerase family.</text>
</comment>
<dbReference type="InterPro" id="IPR014347">
    <property type="entry name" value="Tautomerase/MIF_sf"/>
</dbReference>
<dbReference type="InterPro" id="IPR004370">
    <property type="entry name" value="4-OT-like_dom"/>
</dbReference>